<dbReference type="Gene3D" id="3.40.50.300">
    <property type="entry name" value="P-loop containing nucleotide triphosphate hydrolases"/>
    <property type="match status" value="1"/>
</dbReference>
<keyword evidence="2" id="KW-1185">Reference proteome</keyword>
<name>A0ABY5L938_9SPHN</name>
<proteinExistence type="predicted"/>
<protein>
    <recommendedName>
        <fullName evidence="3">Serine kinase</fullName>
    </recommendedName>
</protein>
<dbReference type="RefSeq" id="WP_256506185.1">
    <property type="nucleotide sequence ID" value="NZ_CP101740.1"/>
</dbReference>
<sequence>MDGEILLFDEMSQQLHALNESASAIWDSISCEGTLVRAASLLAKDPADYTTILTYVRSAALGWLRCGLLMPALTPIQFPCDQAFKLEWAEFSVEVRLLGTLDLPMFARVFESFFSQSPPKHYIQVEEIKGLVFVSDDRGRCLARWPHEWIPEVKALLTESILATPRSGFLVHAALLSRQGEGLLVCGEPGSGKTTLSVSLMLAGFDYHSDDIVWIGDAGEVAGAPFAPALKEGSWDLAEQMDHKLATSSAYLRNDGQQVRYVLGRQTKPNFRSLGSVLLLTPSDDTEPRIEAVARVEVLTAILSSAYSPAGAITAPTLKALVGCIGSARVGRLFSGPWRDNRRLVEEFVA</sequence>
<gene>
    <name evidence="1" type="ORF">NMP03_14500</name>
</gene>
<evidence type="ECO:0000313" key="1">
    <source>
        <dbReference type="EMBL" id="UUL82367.1"/>
    </source>
</evidence>
<evidence type="ECO:0008006" key="3">
    <source>
        <dbReference type="Google" id="ProtNLM"/>
    </source>
</evidence>
<dbReference type="EMBL" id="CP101740">
    <property type="protein sequence ID" value="UUL82367.1"/>
    <property type="molecule type" value="Genomic_DNA"/>
</dbReference>
<dbReference type="SUPFAM" id="SSF53795">
    <property type="entry name" value="PEP carboxykinase-like"/>
    <property type="match status" value="1"/>
</dbReference>
<evidence type="ECO:0000313" key="2">
    <source>
        <dbReference type="Proteomes" id="UP001058533"/>
    </source>
</evidence>
<organism evidence="1 2">
    <name type="scientific">Sphingomonas qomolangmaensis</name>
    <dbReference type="NCBI Taxonomy" id="2918765"/>
    <lineage>
        <taxon>Bacteria</taxon>
        <taxon>Pseudomonadati</taxon>
        <taxon>Pseudomonadota</taxon>
        <taxon>Alphaproteobacteria</taxon>
        <taxon>Sphingomonadales</taxon>
        <taxon>Sphingomonadaceae</taxon>
        <taxon>Sphingomonas</taxon>
    </lineage>
</organism>
<accession>A0ABY5L938</accession>
<reference evidence="1" key="1">
    <citation type="submission" date="2022-07" db="EMBL/GenBank/DDBJ databases">
        <title>Sphingomonas sp. nov., a novel bacterium isolated from the north slope of the Mount Everest.</title>
        <authorList>
            <person name="Cui X."/>
            <person name="Liu Y."/>
        </authorList>
    </citation>
    <scope>NUCLEOTIDE SEQUENCE</scope>
    <source>
        <strain evidence="1">S5-59</strain>
    </source>
</reference>
<dbReference type="Proteomes" id="UP001058533">
    <property type="component" value="Chromosome"/>
</dbReference>
<dbReference type="InterPro" id="IPR027417">
    <property type="entry name" value="P-loop_NTPase"/>
</dbReference>